<dbReference type="Proteomes" id="UP000027920">
    <property type="component" value="Unassembled WGS sequence"/>
</dbReference>
<feature type="domain" description="Major facilitator superfamily (MFS) profile" evidence="4">
    <location>
        <begin position="266"/>
        <end position="480"/>
    </location>
</feature>
<evidence type="ECO:0000256" key="3">
    <source>
        <dbReference type="SAM" id="Phobius"/>
    </source>
</evidence>
<evidence type="ECO:0000313" key="5">
    <source>
        <dbReference type="EMBL" id="KEF58051.1"/>
    </source>
</evidence>
<proteinExistence type="inferred from homology"/>
<feature type="transmembrane region" description="Helical" evidence="3">
    <location>
        <begin position="265"/>
        <end position="284"/>
    </location>
</feature>
<feature type="transmembrane region" description="Helical" evidence="3">
    <location>
        <begin position="160"/>
        <end position="180"/>
    </location>
</feature>
<dbReference type="EMBL" id="AMGV01000004">
    <property type="protein sequence ID" value="KEF58051.1"/>
    <property type="molecule type" value="Genomic_DNA"/>
</dbReference>
<dbReference type="InterPro" id="IPR050327">
    <property type="entry name" value="Proton-linked_MCT"/>
</dbReference>
<feature type="transmembrane region" description="Helical" evidence="3">
    <location>
        <begin position="225"/>
        <end position="245"/>
    </location>
</feature>
<dbReference type="VEuPathDB" id="FungiDB:A1O9_05974"/>
<evidence type="ECO:0000259" key="4">
    <source>
        <dbReference type="PROSITE" id="PS50850"/>
    </source>
</evidence>
<dbReference type="AlphaFoldDB" id="A0A072PDV5"/>
<dbReference type="InterPro" id="IPR011701">
    <property type="entry name" value="MFS"/>
</dbReference>
<feature type="transmembrane region" description="Helical" evidence="3">
    <location>
        <begin position="330"/>
        <end position="351"/>
    </location>
</feature>
<evidence type="ECO:0000256" key="1">
    <source>
        <dbReference type="ARBA" id="ARBA00004141"/>
    </source>
</evidence>
<comment type="subcellular location">
    <subcellularLocation>
        <location evidence="1">Membrane</location>
        <topology evidence="1">Multi-pass membrane protein</topology>
    </subcellularLocation>
</comment>
<dbReference type="HOGENOM" id="CLU_001265_1_2_1"/>
<protein>
    <recommendedName>
        <fullName evidence="4">Major facilitator superfamily (MFS) profile domain-containing protein</fullName>
    </recommendedName>
</protein>
<dbReference type="RefSeq" id="XP_013260641.1">
    <property type="nucleotide sequence ID" value="XM_013405187.1"/>
</dbReference>
<dbReference type="GO" id="GO:0016020">
    <property type="term" value="C:membrane"/>
    <property type="evidence" value="ECO:0007669"/>
    <property type="project" value="UniProtKB-SubCell"/>
</dbReference>
<dbReference type="InterPro" id="IPR036259">
    <property type="entry name" value="MFS_trans_sf"/>
</dbReference>
<feature type="transmembrane region" description="Helical" evidence="3">
    <location>
        <begin position="137"/>
        <end position="154"/>
    </location>
</feature>
<dbReference type="Pfam" id="PF07690">
    <property type="entry name" value="MFS_1"/>
    <property type="match status" value="1"/>
</dbReference>
<dbReference type="OrthoDB" id="6499973at2759"/>
<keyword evidence="6" id="KW-1185">Reference proteome</keyword>
<dbReference type="Gene3D" id="1.20.1250.20">
    <property type="entry name" value="MFS general substrate transporter like domains"/>
    <property type="match status" value="2"/>
</dbReference>
<reference evidence="5 6" key="1">
    <citation type="submission" date="2013-03" db="EMBL/GenBank/DDBJ databases">
        <title>The Genome Sequence of Exophiala aquamarina CBS 119918.</title>
        <authorList>
            <consortium name="The Broad Institute Genomics Platform"/>
            <person name="Cuomo C."/>
            <person name="de Hoog S."/>
            <person name="Gorbushina A."/>
            <person name="Walker B."/>
            <person name="Young S.K."/>
            <person name="Zeng Q."/>
            <person name="Gargeya S."/>
            <person name="Fitzgerald M."/>
            <person name="Haas B."/>
            <person name="Abouelleil A."/>
            <person name="Allen A.W."/>
            <person name="Alvarado L."/>
            <person name="Arachchi H.M."/>
            <person name="Berlin A.M."/>
            <person name="Chapman S.B."/>
            <person name="Gainer-Dewar J."/>
            <person name="Goldberg J."/>
            <person name="Griggs A."/>
            <person name="Gujja S."/>
            <person name="Hansen M."/>
            <person name="Howarth C."/>
            <person name="Imamovic A."/>
            <person name="Ireland A."/>
            <person name="Larimer J."/>
            <person name="McCowan C."/>
            <person name="Murphy C."/>
            <person name="Pearson M."/>
            <person name="Poon T.W."/>
            <person name="Priest M."/>
            <person name="Roberts A."/>
            <person name="Saif S."/>
            <person name="Shea T."/>
            <person name="Sisk P."/>
            <person name="Sykes S."/>
            <person name="Wortman J."/>
            <person name="Nusbaum C."/>
            <person name="Birren B."/>
        </authorList>
    </citation>
    <scope>NUCLEOTIDE SEQUENCE [LARGE SCALE GENOMIC DNA]</scope>
    <source>
        <strain evidence="5 6">CBS 119918</strain>
    </source>
</reference>
<feature type="transmembrane region" description="Helical" evidence="3">
    <location>
        <begin position="106"/>
        <end position="125"/>
    </location>
</feature>
<keyword evidence="3" id="KW-0472">Membrane</keyword>
<evidence type="ECO:0000256" key="2">
    <source>
        <dbReference type="ARBA" id="ARBA00006727"/>
    </source>
</evidence>
<feature type="transmembrane region" description="Helical" evidence="3">
    <location>
        <begin position="357"/>
        <end position="383"/>
    </location>
</feature>
<keyword evidence="3" id="KW-0812">Transmembrane</keyword>
<organism evidence="5 6">
    <name type="scientific">Exophiala aquamarina CBS 119918</name>
    <dbReference type="NCBI Taxonomy" id="1182545"/>
    <lineage>
        <taxon>Eukaryota</taxon>
        <taxon>Fungi</taxon>
        <taxon>Dikarya</taxon>
        <taxon>Ascomycota</taxon>
        <taxon>Pezizomycotina</taxon>
        <taxon>Eurotiomycetes</taxon>
        <taxon>Chaetothyriomycetidae</taxon>
        <taxon>Chaetothyriales</taxon>
        <taxon>Herpotrichiellaceae</taxon>
        <taxon>Exophiala</taxon>
    </lineage>
</organism>
<evidence type="ECO:0000313" key="6">
    <source>
        <dbReference type="Proteomes" id="UP000027920"/>
    </source>
</evidence>
<dbReference type="GeneID" id="25280894"/>
<keyword evidence="3" id="KW-1133">Transmembrane helix</keyword>
<accession>A0A072PDV5</accession>
<dbReference type="PROSITE" id="PS50850">
    <property type="entry name" value="MFS"/>
    <property type="match status" value="1"/>
</dbReference>
<dbReference type="PANTHER" id="PTHR11360:SF305">
    <property type="entry name" value="MAJOR FACILITATOR SUPERFAMILY (MFS) PROFILE DOMAIN-CONTAINING PROTEIN"/>
    <property type="match status" value="1"/>
</dbReference>
<dbReference type="SUPFAM" id="SSF103473">
    <property type="entry name" value="MFS general substrate transporter"/>
    <property type="match status" value="1"/>
</dbReference>
<name>A0A072PDV5_9EURO</name>
<feature type="transmembrane region" description="Helical" evidence="3">
    <location>
        <begin position="304"/>
        <end position="323"/>
    </location>
</feature>
<dbReference type="InterPro" id="IPR020846">
    <property type="entry name" value="MFS_dom"/>
</dbReference>
<feature type="transmembrane region" description="Helical" evidence="3">
    <location>
        <begin position="192"/>
        <end position="213"/>
    </location>
</feature>
<feature type="transmembrane region" description="Helical" evidence="3">
    <location>
        <begin position="450"/>
        <end position="470"/>
    </location>
</feature>
<comment type="similarity">
    <text evidence="2">Belongs to the major facilitator superfamily. Monocarboxylate porter (TC 2.A.1.13) family.</text>
</comment>
<feature type="transmembrane region" description="Helical" evidence="3">
    <location>
        <begin position="63"/>
        <end position="86"/>
    </location>
</feature>
<dbReference type="PANTHER" id="PTHR11360">
    <property type="entry name" value="MONOCARBOXYLATE TRANSPORTER"/>
    <property type="match status" value="1"/>
</dbReference>
<dbReference type="GO" id="GO:0022857">
    <property type="term" value="F:transmembrane transporter activity"/>
    <property type="evidence" value="ECO:0007669"/>
    <property type="project" value="InterPro"/>
</dbReference>
<feature type="transmembrane region" description="Helical" evidence="3">
    <location>
        <begin position="395"/>
        <end position="420"/>
    </location>
</feature>
<gene>
    <name evidence="5" type="ORF">A1O9_05974</name>
</gene>
<sequence>MATTTEVEFHTFLRSTGTANSWHSIVSHDDQADTSRSFVDLTSPPLDESAPPRNVTTAAPEGGYGWAVITSCAIMTFWFNGLLGSWGVLQVALLQSKLVTTSTSTASFIAGLALACIVAFSLFGVTMARLVGARTTALVGVIFIAIGEFSSSFTTTNLGGMFGCAGAIVGLGACLCYSVSNILPTHYFVARIGLASGIVKLGGGIGAAILSIAIDAMINGVGIEWTLRILGLCILATGIPAACVIRERVPIRQAPFLDLSMFRHLSFTAIFLAGAIGVFCMFVPPYCLPLVAQSVGLSSTTGAWLVAGFNACTAIGRFMSGWLSDYTGPVNMFLLAMVLNAVSMLAIWPVSNSFAPLLVFALLNGLANGAFFTLYPVVVASTATAIGRGDVTGQAVAMGMGSTGWTGGYLMGVPIAGYLLEASGVGKAVGSDPGAHQPTYGTSIAPYRPAIFYAGGVALASAGFVLVARLKLAQGGKKKV</sequence>
<comment type="caution">
    <text evidence="5">The sequence shown here is derived from an EMBL/GenBank/DDBJ whole genome shotgun (WGS) entry which is preliminary data.</text>
</comment>